<feature type="compositionally biased region" description="Low complexity" evidence="1">
    <location>
        <begin position="86"/>
        <end position="100"/>
    </location>
</feature>
<evidence type="ECO:0000313" key="3">
    <source>
        <dbReference type="EnsemblMetazoa" id="GBRI031804-PA"/>
    </source>
</evidence>
<dbReference type="AlphaFoldDB" id="A0A1A9WTW6"/>
<evidence type="ECO:0000256" key="2">
    <source>
        <dbReference type="SAM" id="Phobius"/>
    </source>
</evidence>
<keyword evidence="2" id="KW-0812">Transmembrane</keyword>
<accession>A0A1A9WTW6</accession>
<sequence>MMELSHFHCQIIIASNGSVRSALLLLVIVVVVVGFYNNLRLKHAMTYDDKCSWRDMLIYLASQTRAFNDIQVITKVYNLKILCKCNSGNNDTTNTDTNTDSDTDTRE</sequence>
<feature type="region of interest" description="Disordered" evidence="1">
    <location>
        <begin position="85"/>
        <end position="107"/>
    </location>
</feature>
<proteinExistence type="predicted"/>
<keyword evidence="2" id="KW-0472">Membrane</keyword>
<dbReference type="VEuPathDB" id="VectorBase:GBRI031804"/>
<name>A0A1A9WTW6_9MUSC</name>
<keyword evidence="4" id="KW-1185">Reference proteome</keyword>
<evidence type="ECO:0000256" key="1">
    <source>
        <dbReference type="SAM" id="MobiDB-lite"/>
    </source>
</evidence>
<keyword evidence="2" id="KW-1133">Transmembrane helix</keyword>
<protein>
    <submittedName>
        <fullName evidence="3">Uncharacterized protein</fullName>
    </submittedName>
</protein>
<dbReference type="EnsemblMetazoa" id="GBRI031804-RA">
    <property type="protein sequence ID" value="GBRI031804-PA"/>
    <property type="gene ID" value="GBRI031804"/>
</dbReference>
<evidence type="ECO:0000313" key="4">
    <source>
        <dbReference type="Proteomes" id="UP000091820"/>
    </source>
</evidence>
<reference evidence="3" key="2">
    <citation type="submission" date="2020-05" db="UniProtKB">
        <authorList>
            <consortium name="EnsemblMetazoa"/>
        </authorList>
    </citation>
    <scope>IDENTIFICATION</scope>
    <source>
        <strain evidence="3">IAEA</strain>
    </source>
</reference>
<reference evidence="4" key="1">
    <citation type="submission" date="2014-03" db="EMBL/GenBank/DDBJ databases">
        <authorList>
            <person name="Aksoy S."/>
            <person name="Warren W."/>
            <person name="Wilson R.K."/>
        </authorList>
    </citation>
    <scope>NUCLEOTIDE SEQUENCE [LARGE SCALE GENOMIC DNA]</scope>
    <source>
        <strain evidence="4">IAEA</strain>
    </source>
</reference>
<dbReference type="Proteomes" id="UP000091820">
    <property type="component" value="Unassembled WGS sequence"/>
</dbReference>
<feature type="transmembrane region" description="Helical" evidence="2">
    <location>
        <begin position="20"/>
        <end position="39"/>
    </location>
</feature>
<organism evidence="3 4">
    <name type="scientific">Glossina brevipalpis</name>
    <dbReference type="NCBI Taxonomy" id="37001"/>
    <lineage>
        <taxon>Eukaryota</taxon>
        <taxon>Metazoa</taxon>
        <taxon>Ecdysozoa</taxon>
        <taxon>Arthropoda</taxon>
        <taxon>Hexapoda</taxon>
        <taxon>Insecta</taxon>
        <taxon>Pterygota</taxon>
        <taxon>Neoptera</taxon>
        <taxon>Endopterygota</taxon>
        <taxon>Diptera</taxon>
        <taxon>Brachycera</taxon>
        <taxon>Muscomorpha</taxon>
        <taxon>Hippoboscoidea</taxon>
        <taxon>Glossinidae</taxon>
        <taxon>Glossina</taxon>
    </lineage>
</organism>